<comment type="subcellular location">
    <subcellularLocation>
        <location evidence="1">Cell membrane</location>
        <topology evidence="1">Multi-pass membrane protein</topology>
    </subcellularLocation>
</comment>
<dbReference type="EMBL" id="VDCQ01000105">
    <property type="protein sequence ID" value="TNJ56920.1"/>
    <property type="molecule type" value="Genomic_DNA"/>
</dbReference>
<evidence type="ECO:0000256" key="6">
    <source>
        <dbReference type="SAM" id="Phobius"/>
    </source>
</evidence>
<reference evidence="8 9" key="1">
    <citation type="submission" date="2019-05" db="EMBL/GenBank/DDBJ databases">
        <title>We sequenced the genome of Paenibacillus hemerocallicola KCTC 33185 for further insight into its adaptation and study the phylogeny of Paenibacillus.</title>
        <authorList>
            <person name="Narsing Rao M.P."/>
        </authorList>
    </citation>
    <scope>NUCLEOTIDE SEQUENCE [LARGE SCALE GENOMIC DNA]</scope>
    <source>
        <strain evidence="8 9">KCTC 33185</strain>
    </source>
</reference>
<evidence type="ECO:0000256" key="5">
    <source>
        <dbReference type="ARBA" id="ARBA00023136"/>
    </source>
</evidence>
<dbReference type="PROSITE" id="PS50850">
    <property type="entry name" value="MFS"/>
    <property type="match status" value="1"/>
</dbReference>
<dbReference type="RefSeq" id="WP_139607644.1">
    <property type="nucleotide sequence ID" value="NZ_VDCQ01000105.1"/>
</dbReference>
<evidence type="ECO:0000256" key="2">
    <source>
        <dbReference type="ARBA" id="ARBA00022448"/>
    </source>
</evidence>
<evidence type="ECO:0000313" key="9">
    <source>
        <dbReference type="Proteomes" id="UP000307943"/>
    </source>
</evidence>
<evidence type="ECO:0000256" key="1">
    <source>
        <dbReference type="ARBA" id="ARBA00004651"/>
    </source>
</evidence>
<evidence type="ECO:0000256" key="3">
    <source>
        <dbReference type="ARBA" id="ARBA00022692"/>
    </source>
</evidence>
<keyword evidence="9" id="KW-1185">Reference proteome</keyword>
<dbReference type="InterPro" id="IPR020846">
    <property type="entry name" value="MFS_dom"/>
</dbReference>
<dbReference type="InterPro" id="IPR036259">
    <property type="entry name" value="MFS_trans_sf"/>
</dbReference>
<dbReference type="AlphaFoldDB" id="A0A5C4SVU8"/>
<keyword evidence="3 6" id="KW-0812">Transmembrane</keyword>
<evidence type="ECO:0000313" key="8">
    <source>
        <dbReference type="EMBL" id="TNJ56920.1"/>
    </source>
</evidence>
<evidence type="ECO:0000256" key="4">
    <source>
        <dbReference type="ARBA" id="ARBA00022989"/>
    </source>
</evidence>
<feature type="domain" description="Major facilitator superfamily (MFS) profile" evidence="7">
    <location>
        <begin position="1"/>
        <end position="75"/>
    </location>
</feature>
<keyword evidence="2" id="KW-0813">Transport</keyword>
<evidence type="ECO:0000259" key="7">
    <source>
        <dbReference type="PROSITE" id="PS50850"/>
    </source>
</evidence>
<dbReference type="OrthoDB" id="9783823at2"/>
<keyword evidence="4 6" id="KW-1133">Transmembrane helix</keyword>
<dbReference type="Gene3D" id="1.20.1720.10">
    <property type="entry name" value="Multidrug resistance protein D"/>
    <property type="match status" value="1"/>
</dbReference>
<protein>
    <submittedName>
        <fullName evidence="8">MFS transporter</fullName>
    </submittedName>
</protein>
<organism evidence="8 9">
    <name type="scientific">Paenibacillus hemerocallicola</name>
    <dbReference type="NCBI Taxonomy" id="1172614"/>
    <lineage>
        <taxon>Bacteria</taxon>
        <taxon>Bacillati</taxon>
        <taxon>Bacillota</taxon>
        <taxon>Bacilli</taxon>
        <taxon>Bacillales</taxon>
        <taxon>Paenibacillaceae</taxon>
        <taxon>Paenibacillus</taxon>
    </lineage>
</organism>
<name>A0A5C4SVU8_9BACL</name>
<accession>A0A5C4SVU8</accession>
<proteinExistence type="predicted"/>
<feature type="transmembrane region" description="Helical" evidence="6">
    <location>
        <begin position="6"/>
        <end position="27"/>
    </location>
</feature>
<comment type="caution">
    <text evidence="8">The sequence shown here is derived from an EMBL/GenBank/DDBJ whole genome shotgun (WGS) entry which is preliminary data.</text>
</comment>
<keyword evidence="5 6" id="KW-0472">Membrane</keyword>
<gene>
    <name evidence="8" type="ORF">FE784_38715</name>
</gene>
<dbReference type="SUPFAM" id="SSF103473">
    <property type="entry name" value="MFS general substrate transporter"/>
    <property type="match status" value="1"/>
</dbReference>
<sequence length="75" mass="8479">MTQLIVFFAIQGIGAGALMPIGMRIIGDLFPPERNGKMQGPFGFVSELYFSSPRARGSIPVRMKKSWRFLFVFEH</sequence>
<dbReference type="GO" id="GO:0022857">
    <property type="term" value="F:transmembrane transporter activity"/>
    <property type="evidence" value="ECO:0007669"/>
    <property type="project" value="InterPro"/>
</dbReference>
<dbReference type="Proteomes" id="UP000307943">
    <property type="component" value="Unassembled WGS sequence"/>
</dbReference>
<dbReference type="GO" id="GO:0005886">
    <property type="term" value="C:plasma membrane"/>
    <property type="evidence" value="ECO:0007669"/>
    <property type="project" value="UniProtKB-SubCell"/>
</dbReference>